<dbReference type="RefSeq" id="WP_014102046.1">
    <property type="nucleotide sequence ID" value="NC_016026.1"/>
</dbReference>
<proteinExistence type="predicted"/>
<dbReference type="OrthoDB" id="9786548at2"/>
<protein>
    <submittedName>
        <fullName evidence="1">Uncharacterized protein</fullName>
    </submittedName>
</protein>
<dbReference type="eggNOG" id="COG2198">
    <property type="taxonomic scope" value="Bacteria"/>
</dbReference>
<dbReference type="AlphaFoldDB" id="G2KLJ3"/>
<keyword evidence="2" id="KW-1185">Reference proteome</keyword>
<dbReference type="Proteomes" id="UP000009286">
    <property type="component" value="Chromosome"/>
</dbReference>
<gene>
    <name evidence="1" type="ordered locus">MICA_486</name>
</gene>
<name>G2KLJ3_MICAA</name>
<dbReference type="STRING" id="856793.MICA_486"/>
<dbReference type="HOGENOM" id="CLU_1600796_0_0_5"/>
<reference evidence="1 2" key="1">
    <citation type="journal article" date="2011" name="BMC Genomics">
        <title>Genomic insights into an obligate epibiotic bacterial predator: Micavibrio aeruginosavorus ARL-13.</title>
        <authorList>
            <person name="Wang Z."/>
            <person name="Kadouri D."/>
            <person name="Wu M."/>
        </authorList>
    </citation>
    <scope>NUCLEOTIDE SEQUENCE [LARGE SCALE GENOMIC DNA]</scope>
    <source>
        <strain evidence="1 2">ARL-13</strain>
    </source>
</reference>
<evidence type="ECO:0000313" key="1">
    <source>
        <dbReference type="EMBL" id="AEP08823.1"/>
    </source>
</evidence>
<sequence>MSDDTPKIEIYKRANKLKVKAGGDPKGGPGRFDATAVNRANIVIQKMSDMYPNEIKKSLEELDRLWNETKQMDSNARADHAALMSNTANKIKDLAGTFGYELMSYFGTSLRDYILDTDLSQPEQATIVQAHVDVMQVAYRENLKGMKHPLADELKRVVAEAIAKYS</sequence>
<accession>G2KLJ3</accession>
<organism evidence="1 2">
    <name type="scientific">Micavibrio aeruginosavorus (strain ARL-13)</name>
    <dbReference type="NCBI Taxonomy" id="856793"/>
    <lineage>
        <taxon>Bacteria</taxon>
        <taxon>Pseudomonadati</taxon>
        <taxon>Bdellovibrionota</taxon>
        <taxon>Bdellovibrionia</taxon>
        <taxon>Bdellovibrionales</taxon>
        <taxon>Pseudobdellovibrionaceae</taxon>
        <taxon>Micavibrio</taxon>
    </lineage>
</organism>
<evidence type="ECO:0000313" key="2">
    <source>
        <dbReference type="Proteomes" id="UP000009286"/>
    </source>
</evidence>
<dbReference type="EMBL" id="CP002382">
    <property type="protein sequence ID" value="AEP08823.1"/>
    <property type="molecule type" value="Genomic_DNA"/>
</dbReference>
<dbReference type="KEGG" id="mai:MICA_486"/>